<dbReference type="Pfam" id="PF25623">
    <property type="entry name" value="T4_CASP"/>
    <property type="match status" value="1"/>
</dbReference>
<feature type="compositionally biased region" description="Polar residues" evidence="2">
    <location>
        <begin position="1"/>
        <end position="22"/>
    </location>
</feature>
<protein>
    <submittedName>
        <fullName evidence="3">Prohead core scaffold protein</fullName>
    </submittedName>
</protein>
<feature type="region of interest" description="Disordered" evidence="2">
    <location>
        <begin position="1"/>
        <end position="118"/>
    </location>
</feature>
<feature type="compositionally biased region" description="Acidic residues" evidence="2">
    <location>
        <begin position="95"/>
        <end position="118"/>
    </location>
</feature>
<sequence length="380" mass="41823">MSSDNNLQEMEAGTKQSKTAVNSGAAAADPMQKMADPGTQLASVEDLGGPTPENYKSDDDSAKLKEPAATLKQVRDVVTKSAGKADPMPKGMKEESEELEDEEIVAEEETAEEEVVTEEEAAEEVVAESEEEVVEEATEEYDIEEDVNALLQGEELSEEFQEKAKTIFEAAINAKVAAIKEGLEAQYEEKLLEEVAEIQEGLTARVDSYLEYVADEWMSENELAIEHALKTEMTESFLTGMKDLFEAHYVTIPEEKYNVIDSMVEKLDEMETKLNEQIEKNVSLNSRLAEAVAEGILDQVSGGLAETQKEKLASLAESVEFESEEKYREKLEMLRESYFSTKAAPKAKTETLSEGADAAPEVVSGSMAAYLKTLSSFAKN</sequence>
<organism evidence="3 4">
    <name type="scientific">Synechococcus phage S-SCSM1</name>
    <dbReference type="NCBI Taxonomy" id="2588487"/>
    <lineage>
        <taxon>Viruses</taxon>
        <taxon>Duplodnaviria</taxon>
        <taxon>Heunggongvirae</taxon>
        <taxon>Uroviricota</taxon>
        <taxon>Caudoviricetes</taxon>
        <taxon>Pantevenvirales</taxon>
        <taxon>Kyanoviridae</taxon>
        <taxon>Zhoulongquanvirus</taxon>
        <taxon>Zhoulongquanvirus esscess</taxon>
    </lineage>
</organism>
<name>A0A6M2ZHC8_9CAUD</name>
<evidence type="ECO:0000313" key="3">
    <source>
        <dbReference type="EMBL" id="QFG06298.1"/>
    </source>
</evidence>
<proteinExistence type="predicted"/>
<accession>A0A6M2ZHC8</accession>
<evidence type="ECO:0000256" key="2">
    <source>
        <dbReference type="SAM" id="MobiDB-lite"/>
    </source>
</evidence>
<evidence type="ECO:0000313" key="4">
    <source>
        <dbReference type="Proteomes" id="UP000515683"/>
    </source>
</evidence>
<keyword evidence="1" id="KW-0175">Coiled coil</keyword>
<feature type="compositionally biased region" description="Basic and acidic residues" evidence="2">
    <location>
        <begin position="55"/>
        <end position="66"/>
    </location>
</feature>
<gene>
    <name evidence="3" type="ORF">SSCSM1_41</name>
</gene>
<dbReference type="Proteomes" id="UP000515683">
    <property type="component" value="Segment"/>
</dbReference>
<reference evidence="3" key="1">
    <citation type="submission" date="2019-04" db="EMBL/GenBank/DDBJ databases">
        <title>Genomic and proteomic characterization of cyanophage S-SCSM1 provides new insights into understanding the viral gene diversity and phage-host interactions.</title>
        <authorList>
            <person name="Wang Q."/>
            <person name="Xu Y."/>
            <person name="Jiao N."/>
            <person name="Zhang R."/>
        </authorList>
    </citation>
    <scope>NUCLEOTIDE SEQUENCE [LARGE SCALE GENOMIC DNA]</scope>
</reference>
<keyword evidence="4" id="KW-1185">Reference proteome</keyword>
<evidence type="ECO:0000256" key="1">
    <source>
        <dbReference type="SAM" id="Coils"/>
    </source>
</evidence>
<dbReference type="InterPro" id="IPR057966">
    <property type="entry name" value="T4_SCAF"/>
</dbReference>
<dbReference type="EMBL" id="MK867354">
    <property type="protein sequence ID" value="QFG06298.1"/>
    <property type="molecule type" value="Genomic_DNA"/>
</dbReference>
<feature type="coiled-coil region" evidence="1">
    <location>
        <begin position="260"/>
        <end position="325"/>
    </location>
</feature>